<feature type="transmembrane region" description="Helical" evidence="1">
    <location>
        <begin position="7"/>
        <end position="28"/>
    </location>
</feature>
<evidence type="ECO:0008006" key="4">
    <source>
        <dbReference type="Google" id="ProtNLM"/>
    </source>
</evidence>
<reference evidence="2 3" key="1">
    <citation type="submission" date="2023-11" db="EMBL/GenBank/DDBJ databases">
        <title>MicrobeMod: A computational toolkit for identifying prokaryotic methylation and restriction-modification with nanopore sequencing.</title>
        <authorList>
            <person name="Crits-Christoph A."/>
            <person name="Kang S.C."/>
            <person name="Lee H."/>
            <person name="Ostrov N."/>
        </authorList>
    </citation>
    <scope>NUCLEOTIDE SEQUENCE [LARGE SCALE GENOMIC DNA]</scope>
    <source>
        <strain evidence="2 3">ATCC 14820</strain>
    </source>
</reference>
<feature type="transmembrane region" description="Helical" evidence="1">
    <location>
        <begin position="70"/>
        <end position="88"/>
    </location>
</feature>
<evidence type="ECO:0000313" key="2">
    <source>
        <dbReference type="EMBL" id="MDX5985312.1"/>
    </source>
</evidence>
<accession>A0ABU4PQ81</accession>
<dbReference type="Proteomes" id="UP001279660">
    <property type="component" value="Unassembled WGS sequence"/>
</dbReference>
<gene>
    <name evidence="2" type="ORF">SIL82_13725</name>
</gene>
<protein>
    <recommendedName>
        <fullName evidence="4">Integron gene cassette protein</fullName>
    </recommendedName>
</protein>
<sequence>MIRVGRYLQLAVGGLGTALAGLTALSALTHPARFLALPLLVSILFAITIVSGFTQWITFQRRHFDTAVRLFGFTIISWSVAAIVHAAYTIPDCSKGCTVVVFTAPK</sequence>
<keyword evidence="1" id="KW-0472">Membrane</keyword>
<organism evidence="2 3">
    <name type="scientific">Sphingomonas echinoides</name>
    <dbReference type="NCBI Taxonomy" id="59803"/>
    <lineage>
        <taxon>Bacteria</taxon>
        <taxon>Pseudomonadati</taxon>
        <taxon>Pseudomonadota</taxon>
        <taxon>Alphaproteobacteria</taxon>
        <taxon>Sphingomonadales</taxon>
        <taxon>Sphingomonadaceae</taxon>
        <taxon>Sphingomonas</taxon>
    </lineage>
</organism>
<keyword evidence="1" id="KW-0812">Transmembrane</keyword>
<evidence type="ECO:0000313" key="3">
    <source>
        <dbReference type="Proteomes" id="UP001279660"/>
    </source>
</evidence>
<feature type="transmembrane region" description="Helical" evidence="1">
    <location>
        <begin position="34"/>
        <end position="58"/>
    </location>
</feature>
<evidence type="ECO:0000256" key="1">
    <source>
        <dbReference type="SAM" id="Phobius"/>
    </source>
</evidence>
<keyword evidence="1" id="KW-1133">Transmembrane helix</keyword>
<keyword evidence="3" id="KW-1185">Reference proteome</keyword>
<dbReference type="RefSeq" id="WP_010408410.1">
    <property type="nucleotide sequence ID" value="NZ_JAWXXV010000001.1"/>
</dbReference>
<proteinExistence type="predicted"/>
<dbReference type="EMBL" id="JAWXXV010000001">
    <property type="protein sequence ID" value="MDX5985312.1"/>
    <property type="molecule type" value="Genomic_DNA"/>
</dbReference>
<name>A0ABU4PQ81_9SPHN</name>
<comment type="caution">
    <text evidence="2">The sequence shown here is derived from an EMBL/GenBank/DDBJ whole genome shotgun (WGS) entry which is preliminary data.</text>
</comment>